<dbReference type="Gene3D" id="1.10.8.1080">
    <property type="match status" value="1"/>
</dbReference>
<evidence type="ECO:0000256" key="12">
    <source>
        <dbReference type="HAMAP-Rule" id="MF_00068"/>
    </source>
</evidence>
<dbReference type="NCBIfam" id="NF003915">
    <property type="entry name" value="PRK05441.1"/>
    <property type="match status" value="1"/>
</dbReference>
<dbReference type="Pfam" id="PF22645">
    <property type="entry name" value="GKRP_SIS_N"/>
    <property type="match status" value="1"/>
</dbReference>
<comment type="pathway">
    <text evidence="12">Amino-sugar metabolism; N-acetylmuramate degradation.</text>
</comment>
<dbReference type="GO" id="GO:0046348">
    <property type="term" value="P:amino sugar catabolic process"/>
    <property type="evidence" value="ECO:0007669"/>
    <property type="project" value="InterPro"/>
</dbReference>
<dbReference type="GO" id="GO:0016835">
    <property type="term" value="F:carbon-oxygen lyase activity"/>
    <property type="evidence" value="ECO:0007669"/>
    <property type="project" value="UniProtKB-UniRule"/>
</dbReference>
<dbReference type="SUPFAM" id="SSF53697">
    <property type="entry name" value="SIS domain"/>
    <property type="match status" value="1"/>
</dbReference>
<dbReference type="NCBIfam" id="NF009222">
    <property type="entry name" value="PRK12570.1"/>
    <property type="match status" value="1"/>
</dbReference>
<dbReference type="PROSITE" id="PS01272">
    <property type="entry name" value="GCKR"/>
    <property type="match status" value="1"/>
</dbReference>
<comment type="similarity">
    <text evidence="7 12">Belongs to the GCKR-like family. MurNAc-6-P etherase subfamily.</text>
</comment>
<evidence type="ECO:0000256" key="8">
    <source>
        <dbReference type="ARBA" id="ARBA00067056"/>
    </source>
</evidence>
<comment type="function">
    <text evidence="12">Specifically catalyzes the cleavage of the D-lactyl ether substituent of MurNAc 6-phosphate, producing GlcNAc 6-phosphate and D-lactate.</text>
</comment>
<feature type="active site" evidence="12">
    <location>
        <position position="115"/>
    </location>
</feature>
<sequence>MLNLENLTTEKMNTNTINLDKMTPFEIASVMNKEDENVIQAVRNSLVDISMAIEACTNALQKGGRIIYMGAGTSGRLGLMDAVECPPTFGVSHDLVIGLIAGGELAFIKAVEGAEDSKTLGEEDLKNINLNNDDIVIGLAASGRTPYVIYGLKYARKIGCKTACIVCNENSEMSKLSDISIELIVGPEVLTGSTRLKAGSAQKMVLNMISTGSMVGMGKVYKNLMVDLMQTNEKLIERSENIVMEATQADREVAKKTLQQARGKVKVAIVMILLHCNSKEAEEALNRAKGHIRKAIEN</sequence>
<feature type="domain" description="SIS" evidence="14">
    <location>
        <begin position="56"/>
        <end position="219"/>
    </location>
</feature>
<dbReference type="Gene3D" id="3.40.50.10490">
    <property type="entry name" value="Glucose-6-phosphate isomerase like protein, domain 1"/>
    <property type="match status" value="1"/>
</dbReference>
<comment type="pathway">
    <text evidence="6">Cell wall biogenesis.</text>
</comment>
<dbReference type="GO" id="GO:0009254">
    <property type="term" value="P:peptidoglycan turnover"/>
    <property type="evidence" value="ECO:0007669"/>
    <property type="project" value="TreeGrafter"/>
</dbReference>
<evidence type="ECO:0000256" key="10">
    <source>
        <dbReference type="ARBA" id="ARBA00077905"/>
    </source>
</evidence>
<dbReference type="InterPro" id="IPR005486">
    <property type="entry name" value="Glucokinase_regulatory_CS"/>
</dbReference>
<comment type="miscellaneous">
    <text evidence="12">A lyase-type mechanism (elimination/hydration) is suggested for the cleavage of the lactyl ether bond of MurNAc 6-phosphate, with the formation of an alpha,beta-unsaturated aldehyde intermediate with (E)-stereochemistry, followed by the syn addition of water to give product.</text>
</comment>
<evidence type="ECO:0000256" key="11">
    <source>
        <dbReference type="ARBA" id="ARBA00084049"/>
    </source>
</evidence>
<dbReference type="HAMAP" id="MF_00068">
    <property type="entry name" value="MurQ"/>
    <property type="match status" value="1"/>
</dbReference>
<dbReference type="InterPro" id="IPR001347">
    <property type="entry name" value="SIS_dom"/>
</dbReference>
<reference evidence="15 16" key="1">
    <citation type="submission" date="2015-09" db="EMBL/GenBank/DDBJ databases">
        <authorList>
            <consortium name="Pathogen Informatics"/>
        </authorList>
    </citation>
    <scope>NUCLEOTIDE SEQUENCE [LARGE SCALE GENOMIC DNA]</scope>
    <source>
        <strain evidence="15 16">2789STDY5834856</strain>
    </source>
</reference>
<evidence type="ECO:0000256" key="1">
    <source>
        <dbReference type="ARBA" id="ARBA00011738"/>
    </source>
</evidence>
<comment type="catalytic activity">
    <reaction evidence="4 12">
        <text>N-acetyl-D-muramate 6-phosphate + H2O = N-acetyl-D-glucosamine 6-phosphate + (R)-lactate</text>
        <dbReference type="Rhea" id="RHEA:26410"/>
        <dbReference type="ChEBI" id="CHEBI:15377"/>
        <dbReference type="ChEBI" id="CHEBI:16004"/>
        <dbReference type="ChEBI" id="CHEBI:57513"/>
        <dbReference type="ChEBI" id="CHEBI:58722"/>
        <dbReference type="EC" id="4.2.1.126"/>
    </reaction>
</comment>
<proteinExistence type="inferred from homology"/>
<organism evidence="15 16">
    <name type="scientific">Clostridium disporicum</name>
    <dbReference type="NCBI Taxonomy" id="84024"/>
    <lineage>
        <taxon>Bacteria</taxon>
        <taxon>Bacillati</taxon>
        <taxon>Bacillota</taxon>
        <taxon>Clostridia</taxon>
        <taxon>Eubacteriales</taxon>
        <taxon>Clostridiaceae</taxon>
        <taxon>Clostridium</taxon>
    </lineage>
</organism>
<dbReference type="EMBL" id="CYZX01000001">
    <property type="protein sequence ID" value="CUN51205.1"/>
    <property type="molecule type" value="Genomic_DNA"/>
</dbReference>
<dbReference type="InterPro" id="IPR005488">
    <property type="entry name" value="Etherase_MurQ"/>
</dbReference>
<evidence type="ECO:0000259" key="14">
    <source>
        <dbReference type="PROSITE" id="PS51464"/>
    </source>
</evidence>
<evidence type="ECO:0000256" key="2">
    <source>
        <dbReference type="ARBA" id="ARBA00023239"/>
    </source>
</evidence>
<dbReference type="PANTHER" id="PTHR10088">
    <property type="entry name" value="GLUCOKINASE REGULATORY PROTEIN"/>
    <property type="match status" value="1"/>
</dbReference>
<dbReference type="NCBIfam" id="TIGR00274">
    <property type="entry name" value="N-acetylmuramic acid 6-phosphate etherase"/>
    <property type="match status" value="1"/>
</dbReference>
<accession>A0A173XKP6</accession>
<feature type="coiled-coil region" evidence="13">
    <location>
        <begin position="244"/>
        <end position="298"/>
    </location>
</feature>
<dbReference type="RefSeq" id="WP_055262728.1">
    <property type="nucleotide sequence ID" value="NZ_CABIXQ010000001.1"/>
</dbReference>
<evidence type="ECO:0000256" key="6">
    <source>
        <dbReference type="ARBA" id="ARBA00060672"/>
    </source>
</evidence>
<keyword evidence="2 12" id="KW-0456">Lyase</keyword>
<evidence type="ECO:0000256" key="7">
    <source>
        <dbReference type="ARBA" id="ARBA00061234"/>
    </source>
</evidence>
<evidence type="ECO:0000256" key="3">
    <source>
        <dbReference type="ARBA" id="ARBA00023277"/>
    </source>
</evidence>
<name>A0A173XKP6_9CLOT</name>
<keyword evidence="13" id="KW-0175">Coiled coil</keyword>
<comment type="subunit">
    <text evidence="1 12">Homodimer.</text>
</comment>
<dbReference type="PROSITE" id="PS51464">
    <property type="entry name" value="SIS"/>
    <property type="match status" value="1"/>
</dbReference>
<keyword evidence="3 12" id="KW-0119">Carbohydrate metabolism</keyword>
<dbReference type="InterPro" id="IPR046348">
    <property type="entry name" value="SIS_dom_sf"/>
</dbReference>
<evidence type="ECO:0000313" key="15">
    <source>
        <dbReference type="EMBL" id="CUN51205.1"/>
    </source>
</evidence>
<dbReference type="PANTHER" id="PTHR10088:SF4">
    <property type="entry name" value="GLUCOKINASE REGULATORY PROTEIN"/>
    <property type="match status" value="1"/>
</dbReference>
<protein>
    <recommendedName>
        <fullName evidence="9 12">N-acetylmuramic acid 6-phosphate etherase</fullName>
        <shortName evidence="12">MurNAc-6-P etherase</shortName>
        <ecNumber evidence="8 12">4.2.1.126</ecNumber>
    </recommendedName>
    <alternativeName>
        <fullName evidence="11 12">N-acetylmuramic acid 6-phosphate hydrolase</fullName>
    </alternativeName>
    <alternativeName>
        <fullName evidence="10 12">N-acetylmuramic acid 6-phosphate lyase</fullName>
    </alternativeName>
</protein>
<dbReference type="EC" id="4.2.1.126" evidence="8 12"/>
<evidence type="ECO:0000256" key="9">
    <source>
        <dbReference type="ARBA" id="ARBA00070061"/>
    </source>
</evidence>
<dbReference type="CDD" id="cd05007">
    <property type="entry name" value="SIS_Etherase"/>
    <property type="match status" value="1"/>
</dbReference>
<comment type="pathway">
    <text evidence="5">Amino-sugar metabolism; 1,6-anhydro-N-acetylmuramate degradation.</text>
</comment>
<gene>
    <name evidence="15" type="primary">murQ_1</name>
    <name evidence="12" type="synonym">murQ</name>
    <name evidence="15" type="ORF">ERS852471_00043</name>
</gene>
<dbReference type="AlphaFoldDB" id="A0A173XKP6"/>
<dbReference type="InterPro" id="IPR040190">
    <property type="entry name" value="MURQ/GCKR"/>
</dbReference>
<dbReference type="GO" id="GO:0097173">
    <property type="term" value="P:N-acetylmuramic acid catabolic process"/>
    <property type="evidence" value="ECO:0007669"/>
    <property type="project" value="UniProtKB-UniPathway"/>
</dbReference>
<evidence type="ECO:0000256" key="5">
    <source>
        <dbReference type="ARBA" id="ARBA00060595"/>
    </source>
</evidence>
<evidence type="ECO:0000313" key="16">
    <source>
        <dbReference type="Proteomes" id="UP000095594"/>
    </source>
</evidence>
<dbReference type="FunFam" id="1.10.8.1080:FF:000001">
    <property type="entry name" value="N-acetylmuramic acid 6-phosphate etherase"/>
    <property type="match status" value="1"/>
</dbReference>
<dbReference type="Proteomes" id="UP000095594">
    <property type="component" value="Unassembled WGS sequence"/>
</dbReference>
<dbReference type="OrthoDB" id="9813395at2"/>
<dbReference type="FunFam" id="3.40.50.10490:FF:000014">
    <property type="entry name" value="N-acetylmuramic acid 6-phosphate etherase"/>
    <property type="match status" value="1"/>
</dbReference>
<feature type="active site" description="Proton donor" evidence="12">
    <location>
        <position position="84"/>
    </location>
</feature>
<dbReference type="UniPathway" id="UPA00342"/>
<evidence type="ECO:0000256" key="4">
    <source>
        <dbReference type="ARBA" id="ARBA00051747"/>
    </source>
</evidence>
<dbReference type="GO" id="GO:0097367">
    <property type="term" value="F:carbohydrate derivative binding"/>
    <property type="evidence" value="ECO:0007669"/>
    <property type="project" value="InterPro"/>
</dbReference>
<evidence type="ECO:0000256" key="13">
    <source>
        <dbReference type="SAM" id="Coils"/>
    </source>
</evidence>
<dbReference type="GO" id="GO:0016803">
    <property type="term" value="F:ether hydrolase activity"/>
    <property type="evidence" value="ECO:0007669"/>
    <property type="project" value="TreeGrafter"/>
</dbReference>